<accession>A0ACC0AKP0</accession>
<organism evidence="1 2">
    <name type="scientific">Catharanthus roseus</name>
    <name type="common">Madagascar periwinkle</name>
    <name type="synonym">Vinca rosea</name>
    <dbReference type="NCBI Taxonomy" id="4058"/>
    <lineage>
        <taxon>Eukaryota</taxon>
        <taxon>Viridiplantae</taxon>
        <taxon>Streptophyta</taxon>
        <taxon>Embryophyta</taxon>
        <taxon>Tracheophyta</taxon>
        <taxon>Spermatophyta</taxon>
        <taxon>Magnoliopsida</taxon>
        <taxon>eudicotyledons</taxon>
        <taxon>Gunneridae</taxon>
        <taxon>Pentapetalae</taxon>
        <taxon>asterids</taxon>
        <taxon>lamiids</taxon>
        <taxon>Gentianales</taxon>
        <taxon>Apocynaceae</taxon>
        <taxon>Rauvolfioideae</taxon>
        <taxon>Vinceae</taxon>
        <taxon>Catharanthinae</taxon>
        <taxon>Catharanthus</taxon>
    </lineage>
</organism>
<comment type="caution">
    <text evidence="1">The sequence shown here is derived from an EMBL/GenBank/DDBJ whole genome shotgun (WGS) entry which is preliminary data.</text>
</comment>
<dbReference type="EMBL" id="CM044706">
    <property type="protein sequence ID" value="KAI5660587.1"/>
    <property type="molecule type" value="Genomic_DNA"/>
</dbReference>
<evidence type="ECO:0000313" key="1">
    <source>
        <dbReference type="EMBL" id="KAI5660587.1"/>
    </source>
</evidence>
<sequence>MNNLKDSSASGAVFFAVCRGKVSEGLDFADHAGRAVVITGLPFATRTDPKVRLKREYLDEQAQCQKPGHKALTGEEWYNQQASRAVNQAVGRVIRHQHDYGAIIFCDERSFAVLESKSSISDITMDAASYQSAQCYAKFGDVVFTLTRFFRDGGVSGLTKLELTRNQDQGNAKMCKSSQVEDKLPSKKLFLPVITQVGDTGSSKQKQHENFHDLAEVVPANLSSLTSRKLVQNKNSKQSSNVFGIEKKLSLHGKRNAQGSNLQTIDLPKHVSSDDNSGQLMEPCSLKKPRLVISGPDQTEYLDKSHGLSPIRKNDSLASDLTDSLKTEKLQLFEDRYKKTAQDGKRLLDSQVGEQNLARLPIEQKNKGAETGRPSCDNEENKGSAFLVQVREKLTDSEYKDFVSFMKALRSKTMKISQVLQSIASLFSLPDRRSLLQRY</sequence>
<dbReference type="Proteomes" id="UP001060085">
    <property type="component" value="Linkage Group LG06"/>
</dbReference>
<evidence type="ECO:0000313" key="2">
    <source>
        <dbReference type="Proteomes" id="UP001060085"/>
    </source>
</evidence>
<reference evidence="2" key="1">
    <citation type="journal article" date="2023" name="Nat. Plants">
        <title>Single-cell RNA sequencing provides a high-resolution roadmap for understanding the multicellular compartmentation of specialized metabolism.</title>
        <authorList>
            <person name="Sun S."/>
            <person name="Shen X."/>
            <person name="Li Y."/>
            <person name="Li Y."/>
            <person name="Wang S."/>
            <person name="Li R."/>
            <person name="Zhang H."/>
            <person name="Shen G."/>
            <person name="Guo B."/>
            <person name="Wei J."/>
            <person name="Xu J."/>
            <person name="St-Pierre B."/>
            <person name="Chen S."/>
            <person name="Sun C."/>
        </authorList>
    </citation>
    <scope>NUCLEOTIDE SEQUENCE [LARGE SCALE GENOMIC DNA]</scope>
</reference>
<proteinExistence type="predicted"/>
<keyword evidence="2" id="KW-1185">Reference proteome</keyword>
<gene>
    <name evidence="1" type="ORF">M9H77_29380</name>
</gene>
<protein>
    <submittedName>
        <fullName evidence="1">Uncharacterized protein</fullName>
    </submittedName>
</protein>
<name>A0ACC0AKP0_CATRO</name>